<dbReference type="Proteomes" id="UP000503447">
    <property type="component" value="Chromosome"/>
</dbReference>
<sequence length="184" mass="19350">MRPFRPSRLAALCGVCLFLFGSPASARAGDYDFVGEVIFTNIQNGLGFGEDVPYFGIGTSALTGPSVQFGSIRPTSKPTPVDLTTVKFTGEVGPNPFLPCGDLVHVVATEDGLIFCTWTATFTIQFVSATEVIFSGDGEFTVTGGTGKYKNASGRFRTLFATGTIPATSDSALAGVTQKGKIKR</sequence>
<dbReference type="KEGG" id="ftj:FTUN_3020"/>
<dbReference type="RefSeq" id="WP_171471248.1">
    <property type="nucleotide sequence ID" value="NZ_CP053452.2"/>
</dbReference>
<dbReference type="AlphaFoldDB" id="A0A6M5YQF5"/>
<gene>
    <name evidence="2" type="ORF">FTUN_3020</name>
</gene>
<keyword evidence="3" id="KW-1185">Reference proteome</keyword>
<keyword evidence="1" id="KW-0732">Signal</keyword>
<protein>
    <submittedName>
        <fullName evidence="2">Uncharacterized protein</fullName>
    </submittedName>
</protein>
<organism evidence="2 3">
    <name type="scientific">Frigoriglobus tundricola</name>
    <dbReference type="NCBI Taxonomy" id="2774151"/>
    <lineage>
        <taxon>Bacteria</taxon>
        <taxon>Pseudomonadati</taxon>
        <taxon>Planctomycetota</taxon>
        <taxon>Planctomycetia</taxon>
        <taxon>Gemmatales</taxon>
        <taxon>Gemmataceae</taxon>
        <taxon>Frigoriglobus</taxon>
    </lineage>
</organism>
<accession>A0A6M5YQF5</accession>
<feature type="signal peptide" evidence="1">
    <location>
        <begin position="1"/>
        <end position="28"/>
    </location>
</feature>
<feature type="chain" id="PRO_5027023039" evidence="1">
    <location>
        <begin position="29"/>
        <end position="184"/>
    </location>
</feature>
<evidence type="ECO:0000313" key="3">
    <source>
        <dbReference type="Proteomes" id="UP000503447"/>
    </source>
</evidence>
<reference evidence="3" key="1">
    <citation type="submission" date="2020-05" db="EMBL/GenBank/DDBJ databases">
        <title>Frigoriglobus tundricola gen. nov., sp. nov., a psychrotolerant cellulolytic planctomycete of the family Gemmataceae with two divergent copies of 16S rRNA gene.</title>
        <authorList>
            <person name="Kulichevskaya I.S."/>
            <person name="Ivanova A.A."/>
            <person name="Naumoff D.G."/>
            <person name="Beletsky A.V."/>
            <person name="Rijpstra W.I.C."/>
            <person name="Sinninghe Damste J.S."/>
            <person name="Mardanov A.V."/>
            <person name="Ravin N.V."/>
            <person name="Dedysh S.N."/>
        </authorList>
    </citation>
    <scope>NUCLEOTIDE SEQUENCE [LARGE SCALE GENOMIC DNA]</scope>
    <source>
        <strain evidence="3">PL17</strain>
    </source>
</reference>
<proteinExistence type="predicted"/>
<evidence type="ECO:0000313" key="2">
    <source>
        <dbReference type="EMBL" id="QJW95471.1"/>
    </source>
</evidence>
<evidence type="ECO:0000256" key="1">
    <source>
        <dbReference type="SAM" id="SignalP"/>
    </source>
</evidence>
<dbReference type="EMBL" id="CP053452">
    <property type="protein sequence ID" value="QJW95471.1"/>
    <property type="molecule type" value="Genomic_DNA"/>
</dbReference>
<name>A0A6M5YQF5_9BACT</name>